<organism evidence="1 2">
    <name type="scientific">Duganella qianjiadongensis</name>
    <dbReference type="NCBI Taxonomy" id="2692176"/>
    <lineage>
        <taxon>Bacteria</taxon>
        <taxon>Pseudomonadati</taxon>
        <taxon>Pseudomonadota</taxon>
        <taxon>Betaproteobacteria</taxon>
        <taxon>Burkholderiales</taxon>
        <taxon>Oxalobacteraceae</taxon>
        <taxon>Telluria group</taxon>
        <taxon>Duganella</taxon>
    </lineage>
</organism>
<dbReference type="Proteomes" id="UP000478090">
    <property type="component" value="Unassembled WGS sequence"/>
</dbReference>
<keyword evidence="2" id="KW-1185">Reference proteome</keyword>
<name>A0ABW9VKX4_9BURK</name>
<reference evidence="1 2" key="1">
    <citation type="submission" date="2019-12" db="EMBL/GenBank/DDBJ databases">
        <title>Novel species isolated from a subtropical stream in China.</title>
        <authorList>
            <person name="Lu H."/>
        </authorList>
    </citation>
    <scope>NUCLEOTIDE SEQUENCE [LARGE SCALE GENOMIC DNA]</scope>
    <source>
        <strain evidence="1 2">CY13W</strain>
    </source>
</reference>
<evidence type="ECO:0000313" key="1">
    <source>
        <dbReference type="EMBL" id="MYM39174.1"/>
    </source>
</evidence>
<protein>
    <recommendedName>
        <fullName evidence="3">DUF551 domain-containing protein</fullName>
    </recommendedName>
</protein>
<dbReference type="EMBL" id="WWCM01000003">
    <property type="protein sequence ID" value="MYM39174.1"/>
    <property type="molecule type" value="Genomic_DNA"/>
</dbReference>
<comment type="caution">
    <text evidence="1">The sequence shown here is derived from an EMBL/GenBank/DDBJ whole genome shotgun (WGS) entry which is preliminary data.</text>
</comment>
<evidence type="ECO:0000313" key="2">
    <source>
        <dbReference type="Proteomes" id="UP000478090"/>
    </source>
</evidence>
<accession>A0ABW9VKX4</accession>
<gene>
    <name evidence="1" type="ORF">GTP27_07490</name>
</gene>
<sequence>MAETAQREIEPINRAISKVVQDAVDDIECAIYDVNGLLRIALDKLLSDESNESRAASAIRGAQRFIDDVSQIAERLYDVHSTSGSVCNWIEVSSGNLPGSERDVLVWSTTEFQPHAAFYDLEEKCWFSKYDGHRLEDGSVSHWCEIQIPQGAKC</sequence>
<proteinExistence type="predicted"/>
<dbReference type="RefSeq" id="WP_161038538.1">
    <property type="nucleotide sequence ID" value="NZ_WWCM01000003.1"/>
</dbReference>
<evidence type="ECO:0008006" key="3">
    <source>
        <dbReference type="Google" id="ProtNLM"/>
    </source>
</evidence>